<accession>A0A7X1AZN7</accession>
<dbReference type="PROSITE" id="PS50949">
    <property type="entry name" value="HTH_GNTR"/>
    <property type="match status" value="1"/>
</dbReference>
<dbReference type="GO" id="GO:0003700">
    <property type="term" value="F:DNA-binding transcription factor activity"/>
    <property type="evidence" value="ECO:0007669"/>
    <property type="project" value="InterPro"/>
</dbReference>
<dbReference type="Gene3D" id="1.10.10.10">
    <property type="entry name" value="Winged helix-like DNA-binding domain superfamily/Winged helix DNA-binding domain"/>
    <property type="match status" value="1"/>
</dbReference>
<evidence type="ECO:0000313" key="8">
    <source>
        <dbReference type="Proteomes" id="UP000525652"/>
    </source>
</evidence>
<dbReference type="InterPro" id="IPR006059">
    <property type="entry name" value="SBP"/>
</dbReference>
<comment type="subcellular location">
    <subcellularLocation>
        <location evidence="1">Periplasm</location>
    </subcellularLocation>
</comment>
<dbReference type="InterPro" id="IPR036390">
    <property type="entry name" value="WH_DNA-bd_sf"/>
</dbReference>
<protein>
    <submittedName>
        <fullName evidence="7">Extracellular solute-binding protein</fullName>
    </submittedName>
</protein>
<evidence type="ECO:0000256" key="3">
    <source>
        <dbReference type="ARBA" id="ARBA00023015"/>
    </source>
</evidence>
<comment type="caution">
    <text evidence="7">The sequence shown here is derived from an EMBL/GenBank/DDBJ whole genome shotgun (WGS) entry which is preliminary data.</text>
</comment>
<dbReference type="PANTHER" id="PTHR43649:SF12">
    <property type="entry name" value="DIACETYLCHITOBIOSE BINDING PROTEIN DASA"/>
    <property type="match status" value="1"/>
</dbReference>
<keyword evidence="3" id="KW-0805">Transcription regulation</keyword>
<dbReference type="SUPFAM" id="SSF46785">
    <property type="entry name" value="Winged helix' DNA-binding domain"/>
    <property type="match status" value="1"/>
</dbReference>
<dbReference type="SMART" id="SM00345">
    <property type="entry name" value="HTH_GNTR"/>
    <property type="match status" value="1"/>
</dbReference>
<feature type="domain" description="HTH gntR-type" evidence="6">
    <location>
        <begin position="4"/>
        <end position="72"/>
    </location>
</feature>
<evidence type="ECO:0000256" key="5">
    <source>
        <dbReference type="ARBA" id="ARBA00023163"/>
    </source>
</evidence>
<dbReference type="PANTHER" id="PTHR43649">
    <property type="entry name" value="ARABINOSE-BINDING PROTEIN-RELATED"/>
    <property type="match status" value="1"/>
</dbReference>
<dbReference type="GO" id="GO:0003677">
    <property type="term" value="F:DNA binding"/>
    <property type="evidence" value="ECO:0007669"/>
    <property type="project" value="UniProtKB-KW"/>
</dbReference>
<keyword evidence="4" id="KW-0238">DNA-binding</keyword>
<dbReference type="RefSeq" id="WP_185693518.1">
    <property type="nucleotide sequence ID" value="NZ_JACHVA010000102.1"/>
</dbReference>
<reference evidence="7 8" key="1">
    <citation type="submission" date="2020-07" db="EMBL/GenBank/DDBJ databases">
        <authorList>
            <person name="Feng X."/>
        </authorList>
    </citation>
    <scope>NUCLEOTIDE SEQUENCE [LARGE SCALE GENOMIC DNA]</scope>
    <source>
        <strain evidence="7 8">JCM14086</strain>
    </source>
</reference>
<organism evidence="7 8">
    <name type="scientific">Puniceicoccus vermicola</name>
    <dbReference type="NCBI Taxonomy" id="388746"/>
    <lineage>
        <taxon>Bacteria</taxon>
        <taxon>Pseudomonadati</taxon>
        <taxon>Verrucomicrobiota</taxon>
        <taxon>Opitutia</taxon>
        <taxon>Puniceicoccales</taxon>
        <taxon>Puniceicoccaceae</taxon>
        <taxon>Puniceicoccus</taxon>
    </lineage>
</organism>
<evidence type="ECO:0000256" key="2">
    <source>
        <dbReference type="ARBA" id="ARBA00008520"/>
    </source>
</evidence>
<dbReference type="AlphaFoldDB" id="A0A7X1AZN7"/>
<comment type="similarity">
    <text evidence="2">Belongs to the bacterial solute-binding protein 1 family.</text>
</comment>
<keyword evidence="5" id="KW-0804">Transcription</keyword>
<proteinExistence type="inferred from homology"/>
<dbReference type="Proteomes" id="UP000525652">
    <property type="component" value="Unassembled WGS sequence"/>
</dbReference>
<dbReference type="InterPro" id="IPR000524">
    <property type="entry name" value="Tscrpt_reg_HTH_GntR"/>
</dbReference>
<dbReference type="EMBL" id="JACHVA010000102">
    <property type="protein sequence ID" value="MBC2602852.1"/>
    <property type="molecule type" value="Genomic_DNA"/>
</dbReference>
<evidence type="ECO:0000259" key="6">
    <source>
        <dbReference type="PROSITE" id="PS50949"/>
    </source>
</evidence>
<dbReference type="CDD" id="cd07377">
    <property type="entry name" value="WHTH_GntR"/>
    <property type="match status" value="1"/>
</dbReference>
<dbReference type="Pfam" id="PF13416">
    <property type="entry name" value="SBP_bac_8"/>
    <property type="match status" value="1"/>
</dbReference>
<dbReference type="GO" id="GO:0042597">
    <property type="term" value="C:periplasmic space"/>
    <property type="evidence" value="ECO:0007669"/>
    <property type="project" value="UniProtKB-SubCell"/>
</dbReference>
<sequence length="446" mass="50565">MAERNRIQVVRDHILGLLERGEISPGDRIIAARELAEQLEISFLKVQQAVESLCQDGVLHTHSRKGTFVQKNWQQCVLAENMRVYNPVEFFPWIPDLLSLIEDYIPGLRSTFAFDRGMLELRTTSHVLTEFDDYMDLSSIFEECYPDRSVFFERPFRPFEIKKRMVGIPFAFSPRVIFYRPSLFEAAGAPMPHVGWGWSEFIESLEALKNILPKSGLINWSHAQYLIMVFVLRAGGRLFMPGAEDPVSFDSPEVEHGLELYRELGARVERVHSPDATYHKAFMNGEAAMYLGGRHFMDFILRAEDDDWATAPLPLFEGGVDSTAQATDLICVRKSCTSPDLAKQYVKAMLSEEVQDFIGQQKHNIPIRKSSAFKSLDLDDPRDSLIASEVGKISIDFNLQPPFPGAFVLKGLQRIIKQDIDIRTGLSELASAARTIIAVNGEYRPD</sequence>
<gene>
    <name evidence="7" type="ORF">H5P30_13795</name>
</gene>
<dbReference type="Gene3D" id="3.40.190.10">
    <property type="entry name" value="Periplasmic binding protein-like II"/>
    <property type="match status" value="1"/>
</dbReference>
<keyword evidence="8" id="KW-1185">Reference proteome</keyword>
<name>A0A7X1AZN7_9BACT</name>
<evidence type="ECO:0000256" key="4">
    <source>
        <dbReference type="ARBA" id="ARBA00023125"/>
    </source>
</evidence>
<dbReference type="SUPFAM" id="SSF53850">
    <property type="entry name" value="Periplasmic binding protein-like II"/>
    <property type="match status" value="1"/>
</dbReference>
<dbReference type="InterPro" id="IPR036388">
    <property type="entry name" value="WH-like_DNA-bd_sf"/>
</dbReference>
<evidence type="ECO:0000256" key="1">
    <source>
        <dbReference type="ARBA" id="ARBA00004418"/>
    </source>
</evidence>
<dbReference type="InterPro" id="IPR050490">
    <property type="entry name" value="Bact_solute-bd_prot1"/>
</dbReference>
<dbReference type="Pfam" id="PF00392">
    <property type="entry name" value="GntR"/>
    <property type="match status" value="1"/>
</dbReference>
<evidence type="ECO:0000313" key="7">
    <source>
        <dbReference type="EMBL" id="MBC2602852.1"/>
    </source>
</evidence>